<accession>A0A165CMZ3</accession>
<keyword evidence="4" id="KW-1185">Reference proteome</keyword>
<protein>
    <recommendedName>
        <fullName evidence="2">GED domain-containing protein</fullName>
    </recommendedName>
</protein>
<evidence type="ECO:0000256" key="1">
    <source>
        <dbReference type="SAM" id="MobiDB-lite"/>
    </source>
</evidence>
<evidence type="ECO:0000313" key="3">
    <source>
        <dbReference type="EMBL" id="KZT03105.1"/>
    </source>
</evidence>
<sequence length="202" mass="22302">MCDKLPGISKNEAEMKPAEEAKTKGVASEGKVRVCFVSILPLQLSLIVKKAEGHREVAETEEKDDYDDDDDDGDDDDYNKGETLVLFDSSSSTSGTSKATIQEKSIISLLHSTYNSVICDVAMSASMFDTVPMTIQRDLNPELVDGLYNRIVSKLDLSNADTPQRLSKRLDGDSAVKALRVQLVRTKKRLEDVQAKLNNFVL</sequence>
<feature type="compositionally biased region" description="Basic and acidic residues" evidence="1">
    <location>
        <begin position="11"/>
        <end position="23"/>
    </location>
</feature>
<dbReference type="RefSeq" id="XP_040760845.1">
    <property type="nucleotide sequence ID" value="XM_040907253.1"/>
</dbReference>
<dbReference type="AlphaFoldDB" id="A0A165CMZ3"/>
<dbReference type="OrthoDB" id="5061070at2759"/>
<feature type="compositionally biased region" description="Acidic residues" evidence="1">
    <location>
        <begin position="61"/>
        <end position="77"/>
    </location>
</feature>
<organism evidence="3 4">
    <name type="scientific">Laetiporus sulphureus 93-53</name>
    <dbReference type="NCBI Taxonomy" id="1314785"/>
    <lineage>
        <taxon>Eukaryota</taxon>
        <taxon>Fungi</taxon>
        <taxon>Dikarya</taxon>
        <taxon>Basidiomycota</taxon>
        <taxon>Agaricomycotina</taxon>
        <taxon>Agaricomycetes</taxon>
        <taxon>Polyporales</taxon>
        <taxon>Laetiporus</taxon>
    </lineage>
</organism>
<dbReference type="InterPro" id="IPR020850">
    <property type="entry name" value="GED_dom"/>
</dbReference>
<dbReference type="Proteomes" id="UP000076871">
    <property type="component" value="Unassembled WGS sequence"/>
</dbReference>
<reference evidence="3 4" key="1">
    <citation type="journal article" date="2016" name="Mol. Biol. Evol.">
        <title>Comparative Genomics of Early-Diverging Mushroom-Forming Fungi Provides Insights into the Origins of Lignocellulose Decay Capabilities.</title>
        <authorList>
            <person name="Nagy L.G."/>
            <person name="Riley R."/>
            <person name="Tritt A."/>
            <person name="Adam C."/>
            <person name="Daum C."/>
            <person name="Floudas D."/>
            <person name="Sun H."/>
            <person name="Yadav J.S."/>
            <person name="Pangilinan J."/>
            <person name="Larsson K.H."/>
            <person name="Matsuura K."/>
            <person name="Barry K."/>
            <person name="Labutti K."/>
            <person name="Kuo R."/>
            <person name="Ohm R.A."/>
            <person name="Bhattacharya S.S."/>
            <person name="Shirouzu T."/>
            <person name="Yoshinaga Y."/>
            <person name="Martin F.M."/>
            <person name="Grigoriev I.V."/>
            <person name="Hibbett D.S."/>
        </authorList>
    </citation>
    <scope>NUCLEOTIDE SEQUENCE [LARGE SCALE GENOMIC DNA]</scope>
    <source>
        <strain evidence="3 4">93-53</strain>
    </source>
</reference>
<name>A0A165CMZ3_9APHY</name>
<dbReference type="GeneID" id="63824282"/>
<proteinExistence type="predicted"/>
<feature type="domain" description="GED" evidence="2">
    <location>
        <begin position="103"/>
        <end position="202"/>
    </location>
</feature>
<dbReference type="STRING" id="1314785.A0A165CMZ3"/>
<dbReference type="EMBL" id="KV427647">
    <property type="protein sequence ID" value="KZT03105.1"/>
    <property type="molecule type" value="Genomic_DNA"/>
</dbReference>
<evidence type="ECO:0000313" key="4">
    <source>
        <dbReference type="Proteomes" id="UP000076871"/>
    </source>
</evidence>
<dbReference type="InParanoid" id="A0A165CMZ3"/>
<gene>
    <name evidence="3" type="ORF">LAESUDRAFT_716477</name>
</gene>
<feature type="region of interest" description="Disordered" evidence="1">
    <location>
        <begin position="1"/>
        <end position="24"/>
    </location>
</feature>
<evidence type="ECO:0000259" key="2">
    <source>
        <dbReference type="PROSITE" id="PS51388"/>
    </source>
</evidence>
<dbReference type="PROSITE" id="PS51388">
    <property type="entry name" value="GED"/>
    <property type="match status" value="1"/>
</dbReference>
<feature type="region of interest" description="Disordered" evidence="1">
    <location>
        <begin position="53"/>
        <end position="81"/>
    </location>
</feature>